<keyword evidence="2" id="KW-1185">Reference proteome</keyword>
<evidence type="ECO:0000313" key="2">
    <source>
        <dbReference type="Proteomes" id="UP000593847"/>
    </source>
</evidence>
<dbReference type="RefSeq" id="WP_192907256.1">
    <property type="nucleotide sequence ID" value="NZ_CP062699.1"/>
</dbReference>
<name>A0A7L9G916_9PSED</name>
<dbReference type="AlphaFoldDB" id="A0A7L9G916"/>
<gene>
    <name evidence="1" type="ORF">ICN73_13205</name>
</gene>
<dbReference type="Proteomes" id="UP000593847">
    <property type="component" value="Chromosome"/>
</dbReference>
<evidence type="ECO:0000313" key="1">
    <source>
        <dbReference type="EMBL" id="QOJ88872.1"/>
    </source>
</evidence>
<reference evidence="1" key="1">
    <citation type="submission" date="2020-09" db="EMBL/GenBank/DDBJ databases">
        <title>Complete genome sequence of Pseudomonas taiwanensis CC, a plant growth-promoting and biotite-weathering strain.</title>
        <authorList>
            <person name="Cheng C."/>
        </authorList>
    </citation>
    <scope>NUCLEOTIDE SEQUENCE [LARGE SCALE GENOMIC DNA]</scope>
    <source>
        <strain evidence="1">WRS8</strain>
    </source>
</reference>
<dbReference type="KEGG" id="ptai:ICN73_13205"/>
<protein>
    <submittedName>
        <fullName evidence="1">Uncharacterized protein</fullName>
    </submittedName>
</protein>
<sequence>MTDNSQAILAQLHACQEELERLITESAKISSANFSLAKAISALAARDPGYWYFERCQVVSAPEDNSSDTQWLIENVVIEGNFISQIRFHTCTVDNKFGIIIHHPFDDFLKTPKDRNPENTLICIPEPGNIFSGNNRTLTNLSSSSWKLLTGLLACIAHELDKSAKIQLDPQIEMESLKTKIAQLSRTLLAWPDFLRFDSAKLCSIVQTNIQNRVEIRLTNASYNKLTWNQVNYGIGSVDPSGTTLGENLRIEFPESSVHSLENWHPETVDSRGRRLELRFAQPFDMDTKVWSSLSNNDHILIVALIASFSNQLEGLVGSDGLTLEDTEKWDQLGKHIKRILGRHLTMLKP</sequence>
<accession>A0A7L9G916</accession>
<dbReference type="EMBL" id="CP062699">
    <property type="protein sequence ID" value="QOJ88872.1"/>
    <property type="molecule type" value="Genomic_DNA"/>
</dbReference>
<proteinExistence type="predicted"/>
<organism evidence="1 2">
    <name type="scientific">Pseudomonas taiwanensis</name>
    <dbReference type="NCBI Taxonomy" id="470150"/>
    <lineage>
        <taxon>Bacteria</taxon>
        <taxon>Pseudomonadati</taxon>
        <taxon>Pseudomonadota</taxon>
        <taxon>Gammaproteobacteria</taxon>
        <taxon>Pseudomonadales</taxon>
        <taxon>Pseudomonadaceae</taxon>
        <taxon>Pseudomonas</taxon>
    </lineage>
</organism>